<dbReference type="InterPro" id="IPR041577">
    <property type="entry name" value="RT_RNaseH_2"/>
</dbReference>
<dbReference type="SUPFAM" id="SSF56672">
    <property type="entry name" value="DNA/RNA polymerases"/>
    <property type="match status" value="1"/>
</dbReference>
<sequence>MKYSGGTFAGHKVILCSPKITVVRHRCTPNSRLPEEPRVEKIINWGPCRDLSDVRAFLGTIGIIRIFIRNFAHCVYALTKLMHKEEPFHFGPDQITAQENLKATLLASPALCLIDYSSAAPVILAVDTLHIAVGFYLCQCDPDNSKICYYARFGSITLNDHEARFSQPKLKLYGLFRALRSLKLYGLFRALRSLKLYLIGIRNLIIEVDARYIKGMLTNPDLEPSASINCWILSILTFHFTLVHVPGTLHTPNGLSH</sequence>
<dbReference type="PANTHER" id="PTHR33064:SF37">
    <property type="entry name" value="RIBONUCLEASE H"/>
    <property type="match status" value="1"/>
</dbReference>
<dbReference type="EMBL" id="SGPL01000190">
    <property type="protein sequence ID" value="THH15796.1"/>
    <property type="molecule type" value="Genomic_DNA"/>
</dbReference>
<gene>
    <name evidence="2" type="ORF">EW146_g4731</name>
</gene>
<accession>A0A4S4LTM7</accession>
<evidence type="ECO:0000259" key="1">
    <source>
        <dbReference type="Pfam" id="PF17919"/>
    </source>
</evidence>
<evidence type="ECO:0000313" key="3">
    <source>
        <dbReference type="Proteomes" id="UP000310158"/>
    </source>
</evidence>
<dbReference type="Pfam" id="PF17919">
    <property type="entry name" value="RT_RNaseH_2"/>
    <property type="match status" value="1"/>
</dbReference>
<feature type="domain" description="Reverse transcriptase/retrotransposon-derived protein RNase H-like" evidence="1">
    <location>
        <begin position="91"/>
        <end position="185"/>
    </location>
</feature>
<dbReference type="PANTHER" id="PTHR33064">
    <property type="entry name" value="POL PROTEIN"/>
    <property type="match status" value="1"/>
</dbReference>
<dbReference type="InterPro" id="IPR043128">
    <property type="entry name" value="Rev_trsase/Diguanyl_cyclase"/>
</dbReference>
<dbReference type="InterPro" id="IPR043502">
    <property type="entry name" value="DNA/RNA_pol_sf"/>
</dbReference>
<dbReference type="AlphaFoldDB" id="A0A4S4LTM7"/>
<keyword evidence="3" id="KW-1185">Reference proteome</keyword>
<name>A0A4S4LTM7_9AGAM</name>
<dbReference type="Gene3D" id="3.30.70.270">
    <property type="match status" value="1"/>
</dbReference>
<dbReference type="InterPro" id="IPR051320">
    <property type="entry name" value="Viral_Replic_Matur_Polypro"/>
</dbReference>
<dbReference type="OrthoDB" id="3037028at2759"/>
<protein>
    <recommendedName>
        <fullName evidence="1">Reverse transcriptase/retrotransposon-derived protein RNase H-like domain-containing protein</fullName>
    </recommendedName>
</protein>
<dbReference type="Proteomes" id="UP000310158">
    <property type="component" value="Unassembled WGS sequence"/>
</dbReference>
<comment type="caution">
    <text evidence="2">The sequence shown here is derived from an EMBL/GenBank/DDBJ whole genome shotgun (WGS) entry which is preliminary data.</text>
</comment>
<evidence type="ECO:0000313" key="2">
    <source>
        <dbReference type="EMBL" id="THH15796.1"/>
    </source>
</evidence>
<reference evidence="2 3" key="1">
    <citation type="submission" date="2019-02" db="EMBL/GenBank/DDBJ databases">
        <title>Genome sequencing of the rare red list fungi Bondarzewia mesenterica.</title>
        <authorList>
            <person name="Buettner E."/>
            <person name="Kellner H."/>
        </authorList>
    </citation>
    <scope>NUCLEOTIDE SEQUENCE [LARGE SCALE GENOMIC DNA]</scope>
    <source>
        <strain evidence="2 3">DSM 108281</strain>
    </source>
</reference>
<organism evidence="2 3">
    <name type="scientific">Bondarzewia mesenterica</name>
    <dbReference type="NCBI Taxonomy" id="1095465"/>
    <lineage>
        <taxon>Eukaryota</taxon>
        <taxon>Fungi</taxon>
        <taxon>Dikarya</taxon>
        <taxon>Basidiomycota</taxon>
        <taxon>Agaricomycotina</taxon>
        <taxon>Agaricomycetes</taxon>
        <taxon>Russulales</taxon>
        <taxon>Bondarzewiaceae</taxon>
        <taxon>Bondarzewia</taxon>
    </lineage>
</organism>
<proteinExistence type="predicted"/>